<dbReference type="PANTHER" id="PTHR22809">
    <property type="entry name" value="METHYLTRANSFERASE-RELATED"/>
    <property type="match status" value="1"/>
</dbReference>
<dbReference type="AlphaFoldDB" id="A0A0V1N5F6"/>
<evidence type="ECO:0000256" key="2">
    <source>
        <dbReference type="ARBA" id="ARBA00022603"/>
    </source>
</evidence>
<dbReference type="OrthoDB" id="417697at2759"/>
<evidence type="ECO:0000313" key="7">
    <source>
        <dbReference type="Proteomes" id="UP000054843"/>
    </source>
</evidence>
<dbReference type="PANTHER" id="PTHR22809:SF11">
    <property type="entry name" value="TRNA N(3)-METHYLCYTIDINE METHYLTRANSFERASE METTL2"/>
    <property type="match status" value="1"/>
</dbReference>
<evidence type="ECO:0000313" key="6">
    <source>
        <dbReference type="EMBL" id="KRZ79271.1"/>
    </source>
</evidence>
<organism evidence="6 7">
    <name type="scientific">Trichinella papuae</name>
    <dbReference type="NCBI Taxonomy" id="268474"/>
    <lineage>
        <taxon>Eukaryota</taxon>
        <taxon>Metazoa</taxon>
        <taxon>Ecdysozoa</taxon>
        <taxon>Nematoda</taxon>
        <taxon>Enoplea</taxon>
        <taxon>Dorylaimia</taxon>
        <taxon>Trichinellida</taxon>
        <taxon>Trichinellidae</taxon>
        <taxon>Trichinella</taxon>
    </lineage>
</organism>
<dbReference type="InterPro" id="IPR026113">
    <property type="entry name" value="METTL2/6/8-like"/>
</dbReference>
<feature type="domain" description="Methyltransferase type 12" evidence="5">
    <location>
        <begin position="145"/>
        <end position="246"/>
    </location>
</feature>
<evidence type="ECO:0000256" key="1">
    <source>
        <dbReference type="ARBA" id="ARBA00009725"/>
    </source>
</evidence>
<gene>
    <name evidence="6" type="primary">mettl2</name>
    <name evidence="6" type="ORF">T10_13045</name>
</gene>
<accession>A0A0V1N5F6</accession>
<keyword evidence="2 4" id="KW-0489">Methyltransferase</keyword>
<dbReference type="STRING" id="268474.A0A0V1N5F6"/>
<name>A0A0V1N5F6_9BILA</name>
<dbReference type="CDD" id="cd02440">
    <property type="entry name" value="AdoMet_MTases"/>
    <property type="match status" value="1"/>
</dbReference>
<evidence type="ECO:0000256" key="3">
    <source>
        <dbReference type="ARBA" id="ARBA00022679"/>
    </source>
</evidence>
<sequence length="331" mass="39171">MQGDYGQADEAETRRPKFGTRYLTQVDQVYKYNAWDNVRWSDEQEEEAKAKINENKATLVSSSDAERYECEAYKFWDQFYIQHNAQFFKDRNWLFAEFPKLGNLVKNTTCSSLSNDLKKPYQILEVRYCVKYERRLCVLYLHYSVGCGVGNSVFPLLQATDKSSLFIYACDFSQVAIDLLKEKRIYNEERCKAFVWDICDEKFQPPFEKGSLDCIMLIFVLSSLNPLKFKKALQNLIIYLKPGGQLLFRDYGLYDMAQLRFKNGQCISDNFYVRGDGTRVYFFTCDEIDCLFKSVGLQKEEMHIDRRLQVNRFKQLKMYRVWIQCIYTKPT</sequence>
<comment type="function">
    <text evidence="4">S-adenosyl-L-methionine-dependent methyltransferase.</text>
</comment>
<dbReference type="Proteomes" id="UP000054843">
    <property type="component" value="Unassembled WGS sequence"/>
</dbReference>
<evidence type="ECO:0000256" key="4">
    <source>
        <dbReference type="PIRNR" id="PIRNR037755"/>
    </source>
</evidence>
<evidence type="ECO:0000259" key="5">
    <source>
        <dbReference type="Pfam" id="PF08242"/>
    </source>
</evidence>
<dbReference type="EMBL" id="JYDO01000007">
    <property type="protein sequence ID" value="KRZ79271.1"/>
    <property type="molecule type" value="Genomic_DNA"/>
</dbReference>
<dbReference type="InterPro" id="IPR013217">
    <property type="entry name" value="Methyltransf_12"/>
</dbReference>
<comment type="similarity">
    <text evidence="1 4">Belongs to the methyltransferase superfamily. METL family.</text>
</comment>
<keyword evidence="7" id="KW-1185">Reference proteome</keyword>
<protein>
    <recommendedName>
        <fullName evidence="4">tRNA N(3)-methylcytidine methyltransferase</fullName>
        <ecNumber evidence="4">2.1.1.-</ecNumber>
    </recommendedName>
</protein>
<dbReference type="InterPro" id="IPR029063">
    <property type="entry name" value="SAM-dependent_MTases_sf"/>
</dbReference>
<keyword evidence="3 4" id="KW-0808">Transferase</keyword>
<reference evidence="6 7" key="1">
    <citation type="submission" date="2015-01" db="EMBL/GenBank/DDBJ databases">
        <title>Evolution of Trichinella species and genotypes.</title>
        <authorList>
            <person name="Korhonen P.K."/>
            <person name="Edoardo P."/>
            <person name="Giuseppe L.R."/>
            <person name="Gasser R.B."/>
        </authorList>
    </citation>
    <scope>NUCLEOTIDE SEQUENCE [LARGE SCALE GENOMIC DNA]</scope>
    <source>
        <strain evidence="6">ISS1980</strain>
    </source>
</reference>
<dbReference type="GO" id="GO:0032259">
    <property type="term" value="P:methylation"/>
    <property type="evidence" value="ECO:0007669"/>
    <property type="project" value="UniProtKB-KW"/>
</dbReference>
<comment type="caution">
    <text evidence="6">The sequence shown here is derived from an EMBL/GenBank/DDBJ whole genome shotgun (WGS) entry which is preliminary data.</text>
</comment>
<dbReference type="SUPFAM" id="SSF53335">
    <property type="entry name" value="S-adenosyl-L-methionine-dependent methyltransferases"/>
    <property type="match status" value="1"/>
</dbReference>
<dbReference type="GO" id="GO:0052735">
    <property type="term" value="F:tRNA (cytidine-3-)-methyltransferase activity"/>
    <property type="evidence" value="ECO:0007669"/>
    <property type="project" value="TreeGrafter"/>
</dbReference>
<dbReference type="EC" id="2.1.1.-" evidence="4"/>
<dbReference type="PIRSF" id="PIRSF037755">
    <property type="entry name" value="Mettl2_prd"/>
    <property type="match status" value="1"/>
</dbReference>
<dbReference type="Gene3D" id="3.40.50.150">
    <property type="entry name" value="Vaccinia Virus protein VP39"/>
    <property type="match status" value="1"/>
</dbReference>
<dbReference type="Pfam" id="PF08242">
    <property type="entry name" value="Methyltransf_12"/>
    <property type="match status" value="1"/>
</dbReference>
<proteinExistence type="inferred from homology"/>